<dbReference type="EC" id="2.4.99.16" evidence="6"/>
<feature type="active site" description="Nucleophile" evidence="6">
    <location>
        <position position="778"/>
    </location>
</feature>
<dbReference type="PANTHER" id="PTHR47786">
    <property type="entry name" value="ALPHA-1,4-GLUCAN:MALTOSE-1-PHOSPHATE MALTOSYLTRANSFERASE"/>
    <property type="match status" value="1"/>
</dbReference>
<evidence type="ECO:0000256" key="7">
    <source>
        <dbReference type="SAM" id="MobiDB-lite"/>
    </source>
</evidence>
<keyword evidence="3 6" id="KW-0808">Transferase</keyword>
<dbReference type="Gene3D" id="3.20.20.80">
    <property type="entry name" value="Glycosidases"/>
    <property type="match status" value="2"/>
</dbReference>
<dbReference type="InterPro" id="IPR026585">
    <property type="entry name" value="GlgE"/>
</dbReference>
<organism evidence="9 10">
    <name type="scientific">Tistrella bauzanensis</name>
    <dbReference type="NCBI Taxonomy" id="657419"/>
    <lineage>
        <taxon>Bacteria</taxon>
        <taxon>Pseudomonadati</taxon>
        <taxon>Pseudomonadota</taxon>
        <taxon>Alphaproteobacteria</taxon>
        <taxon>Geminicoccales</taxon>
        <taxon>Geminicoccaceae</taxon>
        <taxon>Tistrella</taxon>
    </lineage>
</organism>
<dbReference type="InterPro" id="IPR006047">
    <property type="entry name" value="GH13_cat_dom"/>
</dbReference>
<evidence type="ECO:0000313" key="9">
    <source>
        <dbReference type="EMBL" id="GGB27380.1"/>
    </source>
</evidence>
<feature type="binding site" evidence="6">
    <location>
        <position position="646"/>
    </location>
    <ligand>
        <name>alpha-maltose 1-phosphate</name>
        <dbReference type="ChEBI" id="CHEBI:63576"/>
    </ligand>
</feature>
<dbReference type="InterPro" id="IPR013783">
    <property type="entry name" value="Ig-like_fold"/>
</dbReference>
<comment type="similarity">
    <text evidence="6">Belongs to the glycosyl hydrolase 13 family. GlgE subfamily.</text>
</comment>
<protein>
    <recommendedName>
        <fullName evidence="6">Alpha-1,4-glucan:maltose-1-phosphate maltosyltransferase</fullName>
        <shortName evidence="6">GMPMT</shortName>
        <ecNumber evidence="6">2.4.99.16</ecNumber>
    </recommendedName>
    <alternativeName>
        <fullName evidence="6">(1-&gt;4)-alpha-D-glucan:maltose-1-phosphate alpha-D-maltosyltransferase</fullName>
    </alternativeName>
</protein>
<dbReference type="CDD" id="cd11344">
    <property type="entry name" value="AmyAc_GlgE_like"/>
    <property type="match status" value="1"/>
</dbReference>
<sequence>MTPQTQTTSPLPARADGRWRPRICLLPAATALDPQALTAAAAHGRDLGFSHLLLAGPLVEARVAPSVAIAAEHGLGLLVDLDPLDDLAVDPADPRWLSRRQGDARAPLSDHDARRRVDRMAGQLAGLAAAGIAGVRCMAPAALDGADWRRVIDRGRQARGDLRAIVWTHGVAAHVVAGLEDCGFDAAVASDAWWNLADDWLYQEIARLSRIGSVLACPEVPFGPRLGETAGSAAAAGIAATRALRLAPWLFDGLILQTGFAWGDPDPLRPDAIPRPRPQHPAFDLAAAVRVANAGFDRHPVDAAAAEAAPQAPGRPLQVLTGDGGGLTALLIDGDPARLLLINRYTHRPLTIDPHALLARQDRVQVLEGLTPGQPLTLAPGGVQALAATPSMPVRGRDPGTPARAAAAPRIAIEGVSPLIDGGRYPVRRRLGDSLTVEADIFADGHDVLKAVLRWRPDEEMTGDDMVWQEAPMAPVINDRWRGRMPLNRLGRVRFEIMAWRDAWGSYRADLAKKQAAGAVRAVDVDDGLALLKAHDINDIALQVETAADQATQVARMLDQETRDAMALVDPRPFASATPTDYPVEVERRRAGYSAWYELFPRSETDSPDRHGRFPDVIRRLPDIRAMGFDVLYMPPIHPIGRTNRKGRNNSLTAGPDDPGSPYAIGSNEGGHDAIHPELGTLEDFRALVRAAAALDMEVALDFAIQCSPDHPWLRAHPDWFAWRSDGSMRYAENPPKRYEDIVNVDFYADGAVPDLWQALRDVVAFWVGEGVRLFRVDNPHTKPFPFWEWLIADIKRDHPDTVFLAEAFTRPKVMYRLAKIGFAQSYTYFTWRHTKSELTDYFTELSTPPVVDVFGPHVFVNTPDINPTFLQTAGRAGFLQRACLASMLSGLWGMYNGFELCEGAALPGREEYLDSEKYEIKPRDWNRPGNIRAEIAMLNRIRDQNPALQDNRGLVFHSIHHDQMLLFSKSTALGDNVVLVAVNLDPHNAHDAAMDLPFDLWGLEPDAVLPAEDLVTGNRFTWAGRQHHLRLDPAWLPFAIWRVRPPQKG</sequence>
<accession>A0ABQ1I9M8</accession>
<feature type="active site" description="Proton donor" evidence="6">
    <location>
        <position position="807"/>
    </location>
</feature>
<dbReference type="InterPro" id="IPR013780">
    <property type="entry name" value="Glyco_hydro_b"/>
</dbReference>
<feature type="binding site" evidence="6">
    <location>
        <position position="779"/>
    </location>
    <ligand>
        <name>alpha-maltose 1-phosphate</name>
        <dbReference type="ChEBI" id="CHEBI:63576"/>
    </ligand>
</feature>
<evidence type="ECO:0000256" key="2">
    <source>
        <dbReference type="ARBA" id="ARBA00022676"/>
    </source>
</evidence>
<evidence type="ECO:0000313" key="10">
    <source>
        <dbReference type="Proteomes" id="UP000603352"/>
    </source>
</evidence>
<feature type="binding site" evidence="6">
    <location>
        <position position="741"/>
    </location>
    <ligand>
        <name>alpha-maltose 1-phosphate</name>
        <dbReference type="ChEBI" id="CHEBI:63576"/>
    </ligand>
</feature>
<reference evidence="10" key="1">
    <citation type="journal article" date="2019" name="Int. J. Syst. Evol. Microbiol.">
        <title>The Global Catalogue of Microorganisms (GCM) 10K type strain sequencing project: providing services to taxonomists for standard genome sequencing and annotation.</title>
        <authorList>
            <consortium name="The Broad Institute Genomics Platform"/>
            <consortium name="The Broad Institute Genome Sequencing Center for Infectious Disease"/>
            <person name="Wu L."/>
            <person name="Ma J."/>
        </authorList>
    </citation>
    <scope>NUCLEOTIDE SEQUENCE [LARGE SCALE GENOMIC DNA]</scope>
    <source>
        <strain evidence="10">CGMCC 1.10188</strain>
    </source>
</reference>
<dbReference type="InterPro" id="IPR049171">
    <property type="entry name" value="GLGE_C"/>
</dbReference>
<dbReference type="Gene3D" id="2.60.40.10">
    <property type="entry name" value="Immunoglobulins"/>
    <property type="match status" value="1"/>
</dbReference>
<gene>
    <name evidence="6 9" type="primary">glgE</name>
    <name evidence="9" type="ORF">GCM10011505_05780</name>
</gene>
<evidence type="ECO:0000256" key="1">
    <source>
        <dbReference type="ARBA" id="ARBA00011738"/>
    </source>
</evidence>
<dbReference type="SUPFAM" id="SSF51445">
    <property type="entry name" value="(Trans)glycosidases"/>
    <property type="match status" value="1"/>
</dbReference>
<keyword evidence="10" id="KW-1185">Reference proteome</keyword>
<comment type="function">
    <text evidence="6">Maltosyltransferase that uses maltose 1-phosphate (M1P) as the sugar donor to elongate linear or branched alpha-(1-&gt;4)-glucans. Is involved in a branched alpha-glucan biosynthetic pathway from trehalose, together with TreS, Mak and GlgB.</text>
</comment>
<feature type="domain" description="Glycosyl hydrolase family 13 catalytic" evidence="8">
    <location>
        <begin position="598"/>
        <end position="943"/>
    </location>
</feature>
<feature type="site" description="Transition state stabilizer" evidence="6">
    <location>
        <position position="865"/>
    </location>
</feature>
<feature type="region of interest" description="Disordered" evidence="7">
    <location>
        <begin position="640"/>
        <end position="670"/>
    </location>
</feature>
<evidence type="ECO:0000259" key="8">
    <source>
        <dbReference type="SMART" id="SM00642"/>
    </source>
</evidence>
<proteinExistence type="inferred from homology"/>
<dbReference type="Pfam" id="PF21702">
    <property type="entry name" value="GLGE_C"/>
    <property type="match status" value="1"/>
</dbReference>
<evidence type="ECO:0000256" key="6">
    <source>
        <dbReference type="HAMAP-Rule" id="MF_02124"/>
    </source>
</evidence>
<dbReference type="PANTHER" id="PTHR47786:SF2">
    <property type="entry name" value="GLYCOSYL HYDROLASE FAMILY 13 CATALYTIC DOMAIN-CONTAINING PROTEIN"/>
    <property type="match status" value="1"/>
</dbReference>
<keyword evidence="4 6" id="KW-0119">Carbohydrate metabolism</keyword>
<feature type="binding site" evidence="6">
    <location>
        <begin position="918"/>
        <end position="919"/>
    </location>
    <ligand>
        <name>alpha-maltose 1-phosphate</name>
        <dbReference type="ChEBI" id="CHEBI:63576"/>
    </ligand>
</feature>
<dbReference type="InterPro" id="IPR021828">
    <property type="entry name" value="GlgE_dom_N/S"/>
</dbReference>
<comment type="catalytic activity">
    <reaction evidence="5 6">
        <text>alpha-maltose 1-phosphate + [(1-&gt;4)-alpha-D-glucosyl](n) = [(1-&gt;4)-alpha-D-glucosyl](n+2) + phosphate</text>
        <dbReference type="Rhea" id="RHEA:42692"/>
        <dbReference type="Rhea" id="RHEA-COMP:9584"/>
        <dbReference type="Rhea" id="RHEA-COMP:10183"/>
        <dbReference type="ChEBI" id="CHEBI:15444"/>
        <dbReference type="ChEBI" id="CHEBI:43474"/>
        <dbReference type="ChEBI" id="CHEBI:63576"/>
        <dbReference type="EC" id="2.4.99.16"/>
    </reaction>
</comment>
<dbReference type="InterPro" id="IPR017853">
    <property type="entry name" value="GH"/>
</dbReference>
<dbReference type="EMBL" id="BMDZ01000004">
    <property type="protein sequence ID" value="GGB27380.1"/>
    <property type="molecule type" value="Genomic_DNA"/>
</dbReference>
<name>A0ABQ1I9M8_9PROT</name>
<evidence type="ECO:0000256" key="3">
    <source>
        <dbReference type="ARBA" id="ARBA00022679"/>
    </source>
</evidence>
<dbReference type="HAMAP" id="MF_02124">
    <property type="entry name" value="GlgE"/>
    <property type="match status" value="1"/>
</dbReference>
<comment type="subunit">
    <text evidence="1 6">Homodimer.</text>
</comment>
<dbReference type="Proteomes" id="UP000603352">
    <property type="component" value="Unassembled WGS sequence"/>
</dbReference>
<comment type="caution">
    <text evidence="9">The sequence shown here is derived from an EMBL/GenBank/DDBJ whole genome shotgun (WGS) entry which is preliminary data.</text>
</comment>
<dbReference type="Gene3D" id="2.60.40.1180">
    <property type="entry name" value="Golgi alpha-mannosidase II"/>
    <property type="match status" value="1"/>
</dbReference>
<dbReference type="Pfam" id="PF00128">
    <property type="entry name" value="Alpha-amylase"/>
    <property type="match status" value="1"/>
</dbReference>
<keyword evidence="2 6" id="KW-0328">Glycosyltransferase</keyword>
<dbReference type="Pfam" id="PF11896">
    <property type="entry name" value="GlgE_dom_N_S"/>
    <property type="match status" value="1"/>
</dbReference>
<evidence type="ECO:0000256" key="4">
    <source>
        <dbReference type="ARBA" id="ARBA00023277"/>
    </source>
</evidence>
<dbReference type="SMART" id="SM00642">
    <property type="entry name" value="Aamy"/>
    <property type="match status" value="1"/>
</dbReference>
<evidence type="ECO:0000256" key="5">
    <source>
        <dbReference type="ARBA" id="ARBA00048735"/>
    </source>
</evidence>
<dbReference type="RefSeq" id="WP_229707771.1">
    <property type="nucleotide sequence ID" value="NZ_BMDZ01000004.1"/>
</dbReference>
<feature type="binding site" evidence="6">
    <location>
        <position position="706"/>
    </location>
    <ligand>
        <name>alpha-maltose 1-phosphate</name>
        <dbReference type="ChEBI" id="CHEBI:63576"/>
    </ligand>
</feature>
<dbReference type="Gene3D" id="1.20.58.80">
    <property type="entry name" value="Phosphotransferase system, lactose/cellobiose-type IIA subunit"/>
    <property type="match status" value="1"/>
</dbReference>